<keyword evidence="2" id="KW-1185">Reference proteome</keyword>
<proteinExistence type="predicted"/>
<evidence type="ECO:0000313" key="1">
    <source>
        <dbReference type="EMBL" id="GBO43193.1"/>
    </source>
</evidence>
<name>A0A4Y2X0X8_ARAVE</name>
<evidence type="ECO:0000313" key="2">
    <source>
        <dbReference type="Proteomes" id="UP000499080"/>
    </source>
</evidence>
<dbReference type="AlphaFoldDB" id="A0A4Y2X0X8"/>
<sequence length="99" mass="11231">MPGKHLKCRRECVFNLSLSGDACAREQQKAYCTYKTVFGDGKGNCAKKIYREAGRHRRLQFYPVWNSLNPLIPEGSQNFIIVVYGGSSAPLPFSPHHMR</sequence>
<organism evidence="1 2">
    <name type="scientific">Araneus ventricosus</name>
    <name type="common">Orbweaver spider</name>
    <name type="synonym">Epeira ventricosa</name>
    <dbReference type="NCBI Taxonomy" id="182803"/>
    <lineage>
        <taxon>Eukaryota</taxon>
        <taxon>Metazoa</taxon>
        <taxon>Ecdysozoa</taxon>
        <taxon>Arthropoda</taxon>
        <taxon>Chelicerata</taxon>
        <taxon>Arachnida</taxon>
        <taxon>Araneae</taxon>
        <taxon>Araneomorphae</taxon>
        <taxon>Entelegynae</taxon>
        <taxon>Araneoidea</taxon>
        <taxon>Araneidae</taxon>
        <taxon>Araneus</taxon>
    </lineage>
</organism>
<protein>
    <submittedName>
        <fullName evidence="1">Uncharacterized protein</fullName>
    </submittedName>
</protein>
<reference evidence="1 2" key="1">
    <citation type="journal article" date="2019" name="Sci. Rep.">
        <title>Orb-weaving spider Araneus ventricosus genome elucidates the spidroin gene catalogue.</title>
        <authorList>
            <person name="Kono N."/>
            <person name="Nakamura H."/>
            <person name="Ohtoshi R."/>
            <person name="Moran D.A.P."/>
            <person name="Shinohara A."/>
            <person name="Yoshida Y."/>
            <person name="Fujiwara M."/>
            <person name="Mori M."/>
            <person name="Tomita M."/>
            <person name="Arakawa K."/>
        </authorList>
    </citation>
    <scope>NUCLEOTIDE SEQUENCE [LARGE SCALE GENOMIC DNA]</scope>
</reference>
<dbReference type="Proteomes" id="UP000499080">
    <property type="component" value="Unassembled WGS sequence"/>
</dbReference>
<gene>
    <name evidence="1" type="ORF">AVEN_28231_1</name>
</gene>
<comment type="caution">
    <text evidence="1">The sequence shown here is derived from an EMBL/GenBank/DDBJ whole genome shotgun (WGS) entry which is preliminary data.</text>
</comment>
<dbReference type="EMBL" id="BGPR01069579">
    <property type="protein sequence ID" value="GBO43193.1"/>
    <property type="molecule type" value="Genomic_DNA"/>
</dbReference>
<accession>A0A4Y2X0X8</accession>